<dbReference type="GO" id="GO:0009252">
    <property type="term" value="P:peptidoglycan biosynthetic process"/>
    <property type="evidence" value="ECO:0007669"/>
    <property type="project" value="UniProtKB-UniRule"/>
</dbReference>
<feature type="active site" evidence="3">
    <location>
        <position position="372"/>
    </location>
</feature>
<evidence type="ECO:0000256" key="3">
    <source>
        <dbReference type="HAMAP-Rule" id="MF_02214"/>
    </source>
</evidence>
<dbReference type="InterPro" id="IPR033949">
    <property type="entry name" value="CobQ_GATase1"/>
</dbReference>
<dbReference type="GO" id="GO:0008270">
    <property type="term" value="F:zinc ion binding"/>
    <property type="evidence" value="ECO:0007669"/>
    <property type="project" value="UniProtKB-UniRule"/>
</dbReference>
<keyword evidence="3" id="KW-0479">Metal-binding</keyword>
<dbReference type="HAMAP" id="MF_02214">
    <property type="entry name" value="Lipid_II_synth_MurT"/>
    <property type="match status" value="1"/>
</dbReference>
<keyword evidence="3" id="KW-0067">ATP-binding</keyword>
<keyword evidence="2" id="KW-0436">Ligase</keyword>
<comment type="similarity">
    <text evidence="2">Belongs to the CobB/CobQ family. GatD subfamily.</text>
</comment>
<keyword evidence="2" id="KW-0961">Cell wall biogenesis/degradation</keyword>
<dbReference type="InterPro" id="IPR043702">
    <property type="entry name" value="Lipid_II_synth_GatD"/>
</dbReference>
<gene>
    <name evidence="3" type="primary">murT</name>
    <name evidence="2" type="synonym">gatD</name>
    <name evidence="8" type="ORF">F8C90_08870</name>
</gene>
<feature type="binding site" evidence="3">
    <location>
        <position position="215"/>
    </location>
    <ligand>
        <name>Zn(2+)</name>
        <dbReference type="ChEBI" id="CHEBI:29105"/>
    </ligand>
</feature>
<keyword evidence="2" id="KW-0133">Cell shape</keyword>
<dbReference type="CDD" id="cd01750">
    <property type="entry name" value="GATase1_CobQ"/>
    <property type="match status" value="1"/>
</dbReference>
<dbReference type="Gene3D" id="3.40.1190.10">
    <property type="entry name" value="Mur-like, catalytic domain"/>
    <property type="match status" value="1"/>
</dbReference>
<evidence type="ECO:0000313" key="8">
    <source>
        <dbReference type="EMBL" id="KAB1637925.1"/>
    </source>
</evidence>
<feature type="domain" description="Mur ligase central" evidence="6">
    <location>
        <begin position="57"/>
        <end position="182"/>
    </location>
</feature>
<evidence type="ECO:0000259" key="7">
    <source>
        <dbReference type="Pfam" id="PF08353"/>
    </source>
</evidence>
<evidence type="ECO:0000259" key="5">
    <source>
        <dbReference type="Pfam" id="PF07685"/>
    </source>
</evidence>
<accession>A0A6N6NLZ2</accession>
<evidence type="ECO:0000259" key="6">
    <source>
        <dbReference type="Pfam" id="PF08245"/>
    </source>
</evidence>
<dbReference type="SUPFAM" id="SSF53623">
    <property type="entry name" value="MurD-like peptide ligases, catalytic domain"/>
    <property type="match status" value="1"/>
</dbReference>
<feature type="region of interest" description="Disordered" evidence="4">
    <location>
        <begin position="452"/>
        <end position="535"/>
    </location>
</feature>
<dbReference type="EMBL" id="WAJR01000027">
    <property type="protein sequence ID" value="KAB1637925.1"/>
    <property type="molecule type" value="Genomic_DNA"/>
</dbReference>
<dbReference type="GO" id="GO:0009236">
    <property type="term" value="P:cobalamin biosynthetic process"/>
    <property type="evidence" value="ECO:0007669"/>
    <property type="project" value="InterPro"/>
</dbReference>
<keyword evidence="2" id="KW-0573">Peptidoglycan synthesis</keyword>
<dbReference type="PANTHER" id="PTHR23135">
    <property type="entry name" value="MUR LIGASE FAMILY MEMBER"/>
    <property type="match status" value="1"/>
</dbReference>
<dbReference type="GO" id="GO:0140282">
    <property type="term" value="F:carbon-nitrogen ligase activity on lipid II"/>
    <property type="evidence" value="ECO:0007669"/>
    <property type="project" value="UniProtKB-UniRule"/>
</dbReference>
<comment type="subunit">
    <text evidence="2">Forms a heterodimer with MurT.</text>
</comment>
<dbReference type="Pfam" id="PF08353">
    <property type="entry name" value="MurT_C"/>
    <property type="match status" value="1"/>
</dbReference>
<comment type="catalytic activity">
    <reaction evidence="3">
        <text>beta-D-GlcNAc-(1-&gt;4)-Mur2Ac(oyl-L-Ala-gamma-D-O-P-Glu-L-Lys-D-Ala-D-Ala)-di-trans,octa-cis-undecaprenyl diphosphate + NH4(+) = beta-D-GlcNAc-(1-&gt;4)-Mur2Ac(oyl-L-Ala-D-isoglutaminyl-L-Lys-D-Ala-D-Ala)-di-trans,octa-cis-undecaprenyl diphosphate + phosphate + H(+)</text>
        <dbReference type="Rhea" id="RHEA:57932"/>
        <dbReference type="ChEBI" id="CHEBI:15378"/>
        <dbReference type="ChEBI" id="CHEBI:28938"/>
        <dbReference type="ChEBI" id="CHEBI:43474"/>
        <dbReference type="ChEBI" id="CHEBI:62233"/>
        <dbReference type="ChEBI" id="CHEBI:143132"/>
    </reaction>
</comment>
<comment type="subunit">
    <text evidence="3">Forms a heterodimer with GatD.</text>
</comment>
<evidence type="ECO:0000256" key="1">
    <source>
        <dbReference type="ARBA" id="ARBA00022962"/>
    </source>
</evidence>
<evidence type="ECO:0000313" key="9">
    <source>
        <dbReference type="Proteomes" id="UP000468668"/>
    </source>
</evidence>
<dbReference type="InterPro" id="IPR029062">
    <property type="entry name" value="Class_I_gatase-like"/>
</dbReference>
<reference evidence="8 9" key="1">
    <citation type="submission" date="2019-09" db="EMBL/GenBank/DDBJ databases">
        <title>Whole genome shotgun sequencing (WGS) of Ellagibacter isourolithinifaciens DSM 104140(T) and Adlercreutzia muris DSM 29508(T).</title>
        <authorList>
            <person name="Stoll D.A."/>
            <person name="Danylec N."/>
            <person name="Huch M."/>
        </authorList>
    </citation>
    <scope>NUCLEOTIDE SEQUENCE [LARGE SCALE GENOMIC DNA]</scope>
    <source>
        <strain evidence="8 9">DSM 104140</strain>
    </source>
</reference>
<dbReference type="SUPFAM" id="SSF52317">
    <property type="entry name" value="Class I glutamine amidotransferase-like"/>
    <property type="match status" value="1"/>
</dbReference>
<dbReference type="GO" id="GO:0008360">
    <property type="term" value="P:regulation of cell shape"/>
    <property type="evidence" value="ECO:0007669"/>
    <property type="project" value="UniProtKB-KW"/>
</dbReference>
<dbReference type="Pfam" id="PF08245">
    <property type="entry name" value="Mur_ligase_M"/>
    <property type="match status" value="1"/>
</dbReference>
<dbReference type="InterPro" id="IPR043703">
    <property type="entry name" value="Lipid_II_synth_MurT"/>
</dbReference>
<dbReference type="GO" id="GO:0016881">
    <property type="term" value="F:acid-amino acid ligase activity"/>
    <property type="evidence" value="ECO:0007669"/>
    <property type="project" value="InterPro"/>
</dbReference>
<sequence>MSIRFAAAQAVSSISTWGLKHVFRRPAANFPGKIALYVDPRLLANLRGKLTRGSIMVVGTNGKTTVTNLLADVLEGSGARVVCNRTGANLDSGVSTALLHAKEADWGVFESDELWLKKMTPQLKPTYVLLLNLFRDQLDRCGEIDRIQDSIVEALAASPETILVFNADDPLCATIAKRASELPGRERTRQIAFGVSESMGLAQNTVSDATMCQLCSSMFEYDFRQYGQLGAWHCPTCGFSRPSLDFAAQNVELGERELSFDIARPQPNAGESAPARPIRAAFSGAYMVYNLLAVGVAADLVGCGNDAIQAAIESFDPKNGRLQRYSVEGRSILLNLAKNPTGFNQNLKIIEKDASPKAVAFFINDKEADGRDISWLWDIDFEELSRQEGCVVFAGGIRGNDMQVRLKYAGIPSKVVKNTQEFLDELAKLPHEMNAYAIANYTALPSVKSALDAAEGEAGDPARADGRSSSSADDSSSIIAAAPEPARGAPRAVPQRSEDCLSTESPAQDRERTGSNERLNAVEPTETGESPARDQERTPIVIAHMFPDLLNLYGDGGNVRILSERLAWRGIPVQVKRVEYGESVDLGDVDLVFLGGGPDREQKLASAELMRMKDELAAYVKEDGPVLAICGGYQILGKTWLLGDEEVPGLDIVGIETRRPGTSADRLIDNIVLSSPLATHPVVGYENHAGRTYLAEGVKPFGAVVSSVGHGNNDADKADGALCRKVLGTYLHGPLLSKNPEIADWLLVAACERHARRTGESEPALARLDDAEELAANAFMADKAGAK</sequence>
<feature type="domain" description="CobB/CobQ-like glutamine amidotransferase" evidence="5">
    <location>
        <begin position="542"/>
        <end position="739"/>
    </location>
</feature>
<dbReference type="GO" id="GO:0071555">
    <property type="term" value="P:cell wall organization"/>
    <property type="evidence" value="ECO:0007669"/>
    <property type="project" value="UniProtKB-KW"/>
</dbReference>
<comment type="catalytic activity">
    <reaction evidence="2">
        <text>L-glutamine + H2O = L-glutamate + NH4(+)</text>
        <dbReference type="Rhea" id="RHEA:15889"/>
        <dbReference type="ChEBI" id="CHEBI:15377"/>
        <dbReference type="ChEBI" id="CHEBI:28938"/>
        <dbReference type="ChEBI" id="CHEBI:29985"/>
        <dbReference type="ChEBI" id="CHEBI:58359"/>
        <dbReference type="EC" id="3.5.1.2"/>
    </reaction>
</comment>
<evidence type="ECO:0000256" key="2">
    <source>
        <dbReference type="HAMAP-Rule" id="MF_02213"/>
    </source>
</evidence>
<organism evidence="8 9">
    <name type="scientific">Ellagibacter isourolithinifaciens</name>
    <dbReference type="NCBI Taxonomy" id="2137581"/>
    <lineage>
        <taxon>Bacteria</taxon>
        <taxon>Bacillati</taxon>
        <taxon>Actinomycetota</taxon>
        <taxon>Coriobacteriia</taxon>
        <taxon>Eggerthellales</taxon>
        <taxon>Eggerthellaceae</taxon>
        <taxon>Ellagibacter</taxon>
    </lineage>
</organism>
<feature type="compositionally biased region" description="Low complexity" evidence="4">
    <location>
        <begin position="467"/>
        <end position="494"/>
    </location>
</feature>
<comment type="catalytic activity">
    <reaction evidence="3">
        <text>beta-D-GlcNAc-(1-&gt;4)-Mur2Ac(oyl-L-Ala-gamma-D-Glu-L-Lys-D-Ala-D-Ala)-di-trans,octa-cis-undecaprenyl diphosphate + ATP = beta-D-GlcNAc-(1-&gt;4)-Mur2Ac(oyl-L-Ala-gamma-D-O-P-Glu-L-Lys-D-Ala-D-Ala)-di-trans,octa-cis-undecaprenyl diphosphate + ADP</text>
        <dbReference type="Rhea" id="RHEA:59488"/>
        <dbReference type="ChEBI" id="CHEBI:30616"/>
        <dbReference type="ChEBI" id="CHEBI:60033"/>
        <dbReference type="ChEBI" id="CHEBI:143132"/>
        <dbReference type="ChEBI" id="CHEBI:456216"/>
    </reaction>
</comment>
<feature type="domain" description="Lipid II isoglutaminyl synthase (glutamine-hydrolyzing) subunit MurT C-terminal" evidence="7">
    <location>
        <begin position="336"/>
        <end position="444"/>
    </location>
</feature>
<dbReference type="AlphaFoldDB" id="A0A6N6NLZ2"/>
<dbReference type="EC" id="6.3.5.13" evidence="2"/>
<protein>
    <recommendedName>
        <fullName evidence="2 3">Multifunctional fusion protein</fullName>
    </recommendedName>
    <domain>
        <recommendedName>
            <fullName evidence="2">Lipid II isoglutaminyl synthase (glutamine-hydrolyzing) subunit GatD</fullName>
            <ecNumber evidence="2">6.3.5.13</ecNumber>
        </recommendedName>
        <alternativeName>
            <fullName evidence="2">Lipid II isoglutaminyl synthase glutaminase subunit</fullName>
            <ecNumber evidence="2">3.5.1.2</ecNumber>
        </alternativeName>
    </domain>
    <domain>
        <recommendedName>
            <fullName evidence="3">Lipid II isoglutaminyl synthase (glutamine-hydrolyzing) subunit MurT</fullName>
        </recommendedName>
    </domain>
</protein>
<feature type="active site" evidence="2">
    <location>
        <position position="732"/>
    </location>
</feature>
<dbReference type="InterPro" id="IPR013564">
    <property type="entry name" value="MurT_C"/>
</dbReference>
<dbReference type="GO" id="GO:0004359">
    <property type="term" value="F:glutaminase activity"/>
    <property type="evidence" value="ECO:0007669"/>
    <property type="project" value="UniProtKB-UniRule"/>
</dbReference>
<keyword evidence="2" id="KW-0378">Hydrolase</keyword>
<comment type="catalytic activity">
    <reaction evidence="2">
        <text>beta-D-GlcNAc-(1-&gt;4)-Mur2Ac(oyl-L-Ala-gamma-D-Glu-L-Lys-D-Ala-D-Ala)-di-trans,octa-cis-undecaprenyl diphosphate + L-glutamine + ATP + H2O = beta-D-GlcNAc-(1-&gt;4)-Mur2Ac(oyl-L-Ala-D-isoglutaminyl-L-Lys-D-Ala-D-Ala)-di-trans,octa-cis-undecaprenyl diphosphate + L-glutamate + ADP + phosphate + H(+)</text>
        <dbReference type="Rhea" id="RHEA:57928"/>
        <dbReference type="ChEBI" id="CHEBI:15377"/>
        <dbReference type="ChEBI" id="CHEBI:15378"/>
        <dbReference type="ChEBI" id="CHEBI:29985"/>
        <dbReference type="ChEBI" id="CHEBI:30616"/>
        <dbReference type="ChEBI" id="CHEBI:43474"/>
        <dbReference type="ChEBI" id="CHEBI:58359"/>
        <dbReference type="ChEBI" id="CHEBI:60033"/>
        <dbReference type="ChEBI" id="CHEBI:62233"/>
        <dbReference type="ChEBI" id="CHEBI:456216"/>
        <dbReference type="EC" id="6.3.5.13"/>
    </reaction>
</comment>
<comment type="function">
    <text evidence="2">The lipid II isoglutaminyl synthase complex catalyzes the formation of alpha-D-isoglutamine in the cell wall lipid II stem peptide. The GatD subunit catalyzes the hydrolysis of glutamine to glutamate and ammonia. The resulting ammonia molecule is channeled to the active site of MurT.</text>
</comment>
<dbReference type="RefSeq" id="WP_158050168.1">
    <property type="nucleotide sequence ID" value="NZ_WAJR01000027.1"/>
</dbReference>
<dbReference type="GeneID" id="98658521"/>
<dbReference type="EC" id="3.5.1.2" evidence="2"/>
<dbReference type="Proteomes" id="UP000468668">
    <property type="component" value="Unassembled WGS sequence"/>
</dbReference>
<keyword evidence="1 2" id="KW-0315">Glutamine amidotransferase</keyword>
<feature type="binding site" evidence="3">
    <location>
        <position position="237"/>
    </location>
    <ligand>
        <name>Zn(2+)</name>
        <dbReference type="ChEBI" id="CHEBI:29105"/>
    </ligand>
</feature>
<dbReference type="InterPro" id="IPR013221">
    <property type="entry name" value="Mur_ligase_cen"/>
</dbReference>
<dbReference type="InterPro" id="IPR011698">
    <property type="entry name" value="GATase_3"/>
</dbReference>
<feature type="active site" description="Nucleophile" evidence="2">
    <location>
        <position position="630"/>
    </location>
</feature>
<dbReference type="InterPro" id="IPR036565">
    <property type="entry name" value="Mur-like_cat_sf"/>
</dbReference>
<keyword evidence="3" id="KW-0547">Nucleotide-binding</keyword>
<feature type="binding site" evidence="3">
    <location>
        <position position="212"/>
    </location>
    <ligand>
        <name>Zn(2+)</name>
        <dbReference type="ChEBI" id="CHEBI:29105"/>
    </ligand>
</feature>
<dbReference type="Pfam" id="PF07685">
    <property type="entry name" value="GATase_3"/>
    <property type="match status" value="1"/>
</dbReference>
<dbReference type="OrthoDB" id="9803907at2"/>
<comment type="caution">
    <text evidence="8">The sequence shown here is derived from an EMBL/GenBank/DDBJ whole genome shotgun (WGS) entry which is preliminary data.</text>
</comment>
<feature type="binding site" evidence="3">
    <location>
        <position position="234"/>
    </location>
    <ligand>
        <name>Zn(2+)</name>
        <dbReference type="ChEBI" id="CHEBI:29105"/>
    </ligand>
</feature>
<dbReference type="Gene3D" id="3.40.50.880">
    <property type="match status" value="1"/>
</dbReference>
<comment type="pathway">
    <text evidence="2">Cell wall biogenesis; peptidoglycan biosynthesis.</text>
</comment>
<name>A0A6N6NLZ2_9ACTN</name>
<dbReference type="GO" id="GO:0005524">
    <property type="term" value="F:ATP binding"/>
    <property type="evidence" value="ECO:0007669"/>
    <property type="project" value="UniProtKB-UniRule"/>
</dbReference>
<comment type="similarity">
    <text evidence="3">Belongs to the MurCDEF family. MurT subfamily.</text>
</comment>
<keyword evidence="9" id="KW-1185">Reference proteome</keyword>
<dbReference type="HAMAP" id="MF_02213">
    <property type="entry name" value="Lipid_II_synth_GatD"/>
    <property type="match status" value="1"/>
</dbReference>
<dbReference type="UniPathway" id="UPA00219"/>
<feature type="binding site" evidence="2">
    <location>
        <position position="666"/>
    </location>
    <ligand>
        <name>substrate</name>
    </ligand>
</feature>
<evidence type="ECO:0000256" key="4">
    <source>
        <dbReference type="SAM" id="MobiDB-lite"/>
    </source>
</evidence>
<comment type="function">
    <text evidence="3">The lipid II isoglutaminyl synthase complex catalyzes the formation of alpha-D-isoglutamine in the cell wall lipid II stem peptide. The MurT subunit catalyzes the ATP-dependent amidation of D-glutamate residue of lipid II, converting it to an isoglutamine residue.</text>
</comment>
<dbReference type="PROSITE" id="PS51274">
    <property type="entry name" value="GATASE_COBBQ"/>
    <property type="match status" value="1"/>
</dbReference>
<dbReference type="PANTHER" id="PTHR23135:SF7">
    <property type="entry name" value="LIPID II ISOGLUTAMINYL SYNTHASE (GLUTAMINE-HYDROLYZING) SUBUNIT MURT"/>
    <property type="match status" value="1"/>
</dbReference>
<proteinExistence type="inferred from homology"/>
<keyword evidence="3" id="KW-0862">Zinc</keyword>